<dbReference type="OrthoDB" id="9814110at2"/>
<keyword evidence="5" id="KW-1185">Reference proteome</keyword>
<gene>
    <name evidence="4" type="ORF">DVW87_10775</name>
</gene>
<evidence type="ECO:0000259" key="3">
    <source>
        <dbReference type="Pfam" id="PF00483"/>
    </source>
</evidence>
<accession>A0A369VVT2</accession>
<sequence length="237" mass="24898">MQAIILSAGRGSRLLPLTETMPKCLVPVGGRAILDHQLGALAQAGITRAAVIAGYRFDQVREHLAAHQPPLSVELRFNPFWAVSSSIGSVWAARDLLDRPFCLLNGDTLLSSALLARGLSQGGAGVGLVVEPLGTPATDDMLVAVSGSRVTAVSKALDPARATHRSLGVVLAGEESGYRRALEQVIAQEGGVDAYHHDVVAMLARQGAVSALIEQSGSWQEIDRPADIQAWAGGTNR</sequence>
<keyword evidence="2 4" id="KW-0548">Nucleotidyltransferase</keyword>
<dbReference type="SUPFAM" id="SSF53448">
    <property type="entry name" value="Nucleotide-diphospho-sugar transferases"/>
    <property type="match status" value="1"/>
</dbReference>
<protein>
    <submittedName>
        <fullName evidence="4">Phosphocholine cytidylyltransferase family protein</fullName>
    </submittedName>
</protein>
<dbReference type="InterPro" id="IPR050065">
    <property type="entry name" value="GlmU-like"/>
</dbReference>
<proteinExistence type="predicted"/>
<dbReference type="PANTHER" id="PTHR43584:SF8">
    <property type="entry name" value="N-ACETYLMURAMATE ALPHA-1-PHOSPHATE URIDYLYLTRANSFERASE"/>
    <property type="match status" value="1"/>
</dbReference>
<dbReference type="RefSeq" id="WP_114687756.1">
    <property type="nucleotide sequence ID" value="NZ_QQNB01000002.1"/>
</dbReference>
<dbReference type="AlphaFoldDB" id="A0A369VVT2"/>
<feature type="domain" description="Nucleotidyl transferase" evidence="3">
    <location>
        <begin position="3"/>
        <end position="110"/>
    </location>
</feature>
<evidence type="ECO:0000256" key="2">
    <source>
        <dbReference type="ARBA" id="ARBA00022695"/>
    </source>
</evidence>
<evidence type="ECO:0000313" key="4">
    <source>
        <dbReference type="EMBL" id="RDE05687.1"/>
    </source>
</evidence>
<reference evidence="4 5" key="1">
    <citation type="submission" date="2018-07" db="EMBL/GenBank/DDBJ databases">
        <title>a novel species of Sphingomonas isolated from the rhizosphere soil of Araceae plant.</title>
        <authorList>
            <person name="Zhiyong W."/>
            <person name="Qinglan Z."/>
            <person name="Zhiwei F."/>
            <person name="Ding X."/>
            <person name="Gejiao W."/>
            <person name="Shixue Z."/>
        </authorList>
    </citation>
    <scope>NUCLEOTIDE SEQUENCE [LARGE SCALE GENOMIC DNA]</scope>
    <source>
        <strain evidence="4 5">WZY 27</strain>
    </source>
</reference>
<dbReference type="Gene3D" id="3.90.550.10">
    <property type="entry name" value="Spore Coat Polysaccharide Biosynthesis Protein SpsA, Chain A"/>
    <property type="match status" value="1"/>
</dbReference>
<dbReference type="InterPro" id="IPR029044">
    <property type="entry name" value="Nucleotide-diphossugar_trans"/>
</dbReference>
<evidence type="ECO:0000313" key="5">
    <source>
        <dbReference type="Proteomes" id="UP000253918"/>
    </source>
</evidence>
<dbReference type="GO" id="GO:0016779">
    <property type="term" value="F:nucleotidyltransferase activity"/>
    <property type="evidence" value="ECO:0007669"/>
    <property type="project" value="UniProtKB-KW"/>
</dbReference>
<organism evidence="4 5">
    <name type="scientific">Sphingomonas aracearum</name>
    <dbReference type="NCBI Taxonomy" id="2283317"/>
    <lineage>
        <taxon>Bacteria</taxon>
        <taxon>Pseudomonadati</taxon>
        <taxon>Pseudomonadota</taxon>
        <taxon>Alphaproteobacteria</taxon>
        <taxon>Sphingomonadales</taxon>
        <taxon>Sphingomonadaceae</taxon>
        <taxon>Sphingomonas</taxon>
    </lineage>
</organism>
<evidence type="ECO:0000256" key="1">
    <source>
        <dbReference type="ARBA" id="ARBA00022679"/>
    </source>
</evidence>
<keyword evidence="1 4" id="KW-0808">Transferase</keyword>
<dbReference type="InterPro" id="IPR005835">
    <property type="entry name" value="NTP_transferase_dom"/>
</dbReference>
<dbReference type="Pfam" id="PF00483">
    <property type="entry name" value="NTP_transferase"/>
    <property type="match status" value="1"/>
</dbReference>
<dbReference type="Proteomes" id="UP000253918">
    <property type="component" value="Unassembled WGS sequence"/>
</dbReference>
<dbReference type="PANTHER" id="PTHR43584">
    <property type="entry name" value="NUCLEOTIDYL TRANSFERASE"/>
    <property type="match status" value="1"/>
</dbReference>
<comment type="caution">
    <text evidence="4">The sequence shown here is derived from an EMBL/GenBank/DDBJ whole genome shotgun (WGS) entry which is preliminary data.</text>
</comment>
<dbReference type="CDD" id="cd02523">
    <property type="entry name" value="PC_cytidylyltransferase"/>
    <property type="match status" value="1"/>
</dbReference>
<name>A0A369VVT2_9SPHN</name>
<dbReference type="EMBL" id="QQNB01000002">
    <property type="protein sequence ID" value="RDE05687.1"/>
    <property type="molecule type" value="Genomic_DNA"/>
</dbReference>